<dbReference type="Proteomes" id="UP000831787">
    <property type="component" value="Chromosome"/>
</dbReference>
<dbReference type="EMBL" id="CP095073">
    <property type="protein sequence ID" value="UOQ45158.1"/>
    <property type="molecule type" value="Genomic_DNA"/>
</dbReference>
<dbReference type="PANTHER" id="PTHR10259">
    <property type="entry name" value="THIOPURINE S-METHYLTRANSFERASE"/>
    <property type="match status" value="1"/>
</dbReference>
<name>A0ABY4EL17_9BACI</name>
<feature type="domain" description="Methyltransferase" evidence="1">
    <location>
        <begin position="63"/>
        <end position="156"/>
    </location>
</feature>
<keyword evidence="2" id="KW-0808">Transferase</keyword>
<evidence type="ECO:0000313" key="2">
    <source>
        <dbReference type="EMBL" id="UOQ45158.1"/>
    </source>
</evidence>
<dbReference type="Pfam" id="PF13649">
    <property type="entry name" value="Methyltransf_25"/>
    <property type="match status" value="1"/>
</dbReference>
<dbReference type="SUPFAM" id="SSF53335">
    <property type="entry name" value="S-adenosyl-L-methionine-dependent methyltransferases"/>
    <property type="match status" value="1"/>
</dbReference>
<dbReference type="GO" id="GO:0008168">
    <property type="term" value="F:methyltransferase activity"/>
    <property type="evidence" value="ECO:0007669"/>
    <property type="project" value="UniProtKB-KW"/>
</dbReference>
<gene>
    <name evidence="2" type="ORF">MUN89_04165</name>
</gene>
<evidence type="ECO:0000259" key="1">
    <source>
        <dbReference type="Pfam" id="PF13649"/>
    </source>
</evidence>
<dbReference type="PANTHER" id="PTHR10259:SF11">
    <property type="entry name" value="THIOPURINE S-METHYLTRANSFERASE"/>
    <property type="match status" value="1"/>
</dbReference>
<sequence>MKEKILNNQDLYQMLDSLIRKPKPFWEEFYEDRDKEIPFFQTKQPDENLVEYFHHYIKPRTALELGCGPGRNAIYMARQGCEVEAVDISENAIEWAQERAADENLQIRFRCGDIFQMNLQEDSYDFIYDSGLLHHLPPHQRMKYIAFICKVLKPKGHFGLVCFTPEGGADITDWEVYRHYSMQGGIGYEEERLKELFKKEFHFHTFRRMKKMEQSDDLFGEDFLWTSLMELRPSLDDFI</sequence>
<dbReference type="InterPro" id="IPR041698">
    <property type="entry name" value="Methyltransf_25"/>
</dbReference>
<keyword evidence="2" id="KW-0489">Methyltransferase</keyword>
<dbReference type="Gene3D" id="3.40.50.150">
    <property type="entry name" value="Vaccinia Virus protein VP39"/>
    <property type="match status" value="1"/>
</dbReference>
<dbReference type="RefSeq" id="WP_244711666.1">
    <property type="nucleotide sequence ID" value="NZ_CP095073.1"/>
</dbReference>
<organism evidence="2 3">
    <name type="scientific">Halobacillus salinarum</name>
    <dbReference type="NCBI Taxonomy" id="2932257"/>
    <lineage>
        <taxon>Bacteria</taxon>
        <taxon>Bacillati</taxon>
        <taxon>Bacillota</taxon>
        <taxon>Bacilli</taxon>
        <taxon>Bacillales</taxon>
        <taxon>Bacillaceae</taxon>
        <taxon>Halobacillus</taxon>
    </lineage>
</organism>
<proteinExistence type="predicted"/>
<evidence type="ECO:0000313" key="3">
    <source>
        <dbReference type="Proteomes" id="UP000831787"/>
    </source>
</evidence>
<protein>
    <submittedName>
        <fullName evidence="2">Methyltransferase domain-containing protein</fullName>
    </submittedName>
</protein>
<accession>A0ABY4EL17</accession>
<dbReference type="GO" id="GO:0032259">
    <property type="term" value="P:methylation"/>
    <property type="evidence" value="ECO:0007669"/>
    <property type="project" value="UniProtKB-KW"/>
</dbReference>
<dbReference type="InterPro" id="IPR029063">
    <property type="entry name" value="SAM-dependent_MTases_sf"/>
</dbReference>
<dbReference type="CDD" id="cd02440">
    <property type="entry name" value="AdoMet_MTases"/>
    <property type="match status" value="1"/>
</dbReference>
<reference evidence="2 3" key="1">
    <citation type="submission" date="2022-04" db="EMBL/GenBank/DDBJ databases">
        <title>Halobacillus sp. isolated from saltern.</title>
        <authorList>
            <person name="Won M."/>
            <person name="Lee C.-M."/>
            <person name="Woen H.-Y."/>
            <person name="Kwon S.-W."/>
        </authorList>
    </citation>
    <scope>NUCLEOTIDE SEQUENCE [LARGE SCALE GENOMIC DNA]</scope>
    <source>
        <strain evidence="2 3">SSBR10-3</strain>
    </source>
</reference>
<keyword evidence="3" id="KW-1185">Reference proteome</keyword>